<name>M6C024_LEPBO</name>
<reference evidence="1 2" key="1">
    <citation type="submission" date="2013-01" db="EMBL/GenBank/DDBJ databases">
        <authorList>
            <person name="Harkins D.M."/>
            <person name="Durkin A.S."/>
            <person name="Brinkac L.M."/>
            <person name="Haft D.H."/>
            <person name="Selengut J.D."/>
            <person name="Sanka R."/>
            <person name="DePew J."/>
            <person name="Purushe J."/>
            <person name="Galloway R.L."/>
            <person name="Vinetz J.M."/>
            <person name="Sutton G.G."/>
            <person name="Nierman W.C."/>
            <person name="Fouts D.E."/>
        </authorList>
    </citation>
    <scope>NUCLEOTIDE SEQUENCE [LARGE SCALE GENOMIC DNA]</scope>
    <source>
        <strain evidence="1 2">Sponselee CDC</strain>
    </source>
</reference>
<protein>
    <submittedName>
        <fullName evidence="1">Uncharacterized protein</fullName>
    </submittedName>
</protein>
<dbReference type="EMBL" id="ANMU01000002">
    <property type="protein sequence ID" value="EMJ85154.1"/>
    <property type="molecule type" value="Genomic_DNA"/>
</dbReference>
<comment type="caution">
    <text evidence="1">The sequence shown here is derived from an EMBL/GenBank/DDBJ whole genome shotgun (WGS) entry which is preliminary data.</text>
</comment>
<accession>M6C024</accession>
<dbReference type="PATRIC" id="fig|1218567.3.peg.73"/>
<dbReference type="Proteomes" id="UP000011873">
    <property type="component" value="Unassembled WGS sequence"/>
</dbReference>
<organism evidence="1 2">
    <name type="scientific">Leptospira borgpetersenii serovar Hardjo-bovis str. Sponselee</name>
    <dbReference type="NCBI Taxonomy" id="1303729"/>
    <lineage>
        <taxon>Bacteria</taxon>
        <taxon>Pseudomonadati</taxon>
        <taxon>Spirochaetota</taxon>
        <taxon>Spirochaetia</taxon>
        <taxon>Leptospirales</taxon>
        <taxon>Leptospiraceae</taxon>
        <taxon>Leptospira</taxon>
    </lineage>
</organism>
<gene>
    <name evidence="1" type="ORF">LEP1GSC016_0585</name>
</gene>
<evidence type="ECO:0000313" key="2">
    <source>
        <dbReference type="Proteomes" id="UP000011873"/>
    </source>
</evidence>
<proteinExistence type="predicted"/>
<sequence length="38" mass="4297">MKRGQSETIGSVEIDLILLIVSPRFLKNLRQNGVPFRA</sequence>
<dbReference type="AlphaFoldDB" id="M6C024"/>
<evidence type="ECO:0000313" key="1">
    <source>
        <dbReference type="EMBL" id="EMJ85154.1"/>
    </source>
</evidence>